<feature type="transmembrane region" description="Helical" evidence="3">
    <location>
        <begin position="405"/>
        <end position="427"/>
    </location>
</feature>
<feature type="transmembrane region" description="Helical" evidence="3">
    <location>
        <begin position="750"/>
        <end position="770"/>
    </location>
</feature>
<dbReference type="InterPro" id="IPR000731">
    <property type="entry name" value="SSD"/>
</dbReference>
<feature type="compositionally biased region" description="Polar residues" evidence="2">
    <location>
        <begin position="970"/>
        <end position="987"/>
    </location>
</feature>
<keyword evidence="3" id="KW-0472">Membrane</keyword>
<keyword evidence="6" id="KW-1185">Reference proteome</keyword>
<feature type="transmembrane region" description="Helical" evidence="3">
    <location>
        <begin position="776"/>
        <end position="798"/>
    </location>
</feature>
<feature type="domain" description="SSD" evidence="4">
    <location>
        <begin position="270"/>
        <end position="427"/>
    </location>
</feature>
<feature type="compositionally biased region" description="Polar residues" evidence="2">
    <location>
        <begin position="1307"/>
        <end position="1336"/>
    </location>
</feature>
<feature type="transmembrane region" description="Helical" evidence="3">
    <location>
        <begin position="302"/>
        <end position="327"/>
    </location>
</feature>
<feature type="compositionally biased region" description="Polar residues" evidence="2">
    <location>
        <begin position="1347"/>
        <end position="1365"/>
    </location>
</feature>
<comment type="similarity">
    <text evidence="1">Belongs to the patched family.</text>
</comment>
<keyword evidence="3" id="KW-0812">Transmembrane</keyword>
<proteinExistence type="inferred from homology"/>
<feature type="transmembrane region" description="Helical" evidence="3">
    <location>
        <begin position="851"/>
        <end position="874"/>
    </location>
</feature>
<feature type="region of interest" description="Disordered" evidence="2">
    <location>
        <begin position="962"/>
        <end position="1038"/>
    </location>
</feature>
<feature type="transmembrane region" description="Helical" evidence="3">
    <location>
        <begin position="819"/>
        <end position="839"/>
    </location>
</feature>
<feature type="compositionally biased region" description="Low complexity" evidence="2">
    <location>
        <begin position="1384"/>
        <end position="1399"/>
    </location>
</feature>
<name>A0A9N8EVH5_9STRA</name>
<dbReference type="OrthoDB" id="190529at2759"/>
<feature type="compositionally biased region" description="Polar residues" evidence="2">
    <location>
        <begin position="1126"/>
        <end position="1150"/>
    </location>
</feature>
<dbReference type="GO" id="GO:0016020">
    <property type="term" value="C:membrane"/>
    <property type="evidence" value="ECO:0007669"/>
    <property type="project" value="TreeGrafter"/>
</dbReference>
<feature type="compositionally biased region" description="Polar residues" evidence="2">
    <location>
        <begin position="1016"/>
        <end position="1035"/>
    </location>
</feature>
<accession>A0A9N8EVH5</accession>
<feature type="region of interest" description="Disordered" evidence="2">
    <location>
        <begin position="1092"/>
        <end position="1399"/>
    </location>
</feature>
<dbReference type="PROSITE" id="PS50156">
    <property type="entry name" value="SSD"/>
    <property type="match status" value="1"/>
</dbReference>
<dbReference type="PANTHER" id="PTHR10796:SF92">
    <property type="entry name" value="PATCHED-RELATED, ISOFORM A"/>
    <property type="match status" value="1"/>
</dbReference>
<evidence type="ECO:0000313" key="6">
    <source>
        <dbReference type="Proteomes" id="UP001153069"/>
    </source>
</evidence>
<reference evidence="5" key="1">
    <citation type="submission" date="2020-06" db="EMBL/GenBank/DDBJ databases">
        <authorList>
            <consortium name="Plant Systems Biology data submission"/>
        </authorList>
    </citation>
    <scope>NUCLEOTIDE SEQUENCE</scope>
    <source>
        <strain evidence="5">D6</strain>
    </source>
</reference>
<dbReference type="Gene3D" id="1.20.1640.10">
    <property type="entry name" value="Multidrug efflux transporter AcrB transmembrane domain"/>
    <property type="match status" value="2"/>
</dbReference>
<organism evidence="5 6">
    <name type="scientific">Seminavis robusta</name>
    <dbReference type="NCBI Taxonomy" id="568900"/>
    <lineage>
        <taxon>Eukaryota</taxon>
        <taxon>Sar</taxon>
        <taxon>Stramenopiles</taxon>
        <taxon>Ochrophyta</taxon>
        <taxon>Bacillariophyta</taxon>
        <taxon>Bacillariophyceae</taxon>
        <taxon>Bacillariophycidae</taxon>
        <taxon>Naviculales</taxon>
        <taxon>Naviculaceae</taxon>
        <taxon>Seminavis</taxon>
    </lineage>
</organism>
<feature type="transmembrane region" description="Helical" evidence="3">
    <location>
        <begin position="271"/>
        <end position="290"/>
    </location>
</feature>
<feature type="compositionally biased region" description="Polar residues" evidence="2">
    <location>
        <begin position="1233"/>
        <end position="1262"/>
    </location>
</feature>
<dbReference type="SUPFAM" id="SSF82866">
    <property type="entry name" value="Multidrug efflux transporter AcrB transmembrane domain"/>
    <property type="match status" value="2"/>
</dbReference>
<evidence type="ECO:0000256" key="1">
    <source>
        <dbReference type="ARBA" id="ARBA00005585"/>
    </source>
</evidence>
<feature type="transmembrane region" description="Helical" evidence="3">
    <location>
        <begin position="333"/>
        <end position="354"/>
    </location>
</feature>
<evidence type="ECO:0000256" key="3">
    <source>
        <dbReference type="SAM" id="Phobius"/>
    </source>
</evidence>
<feature type="compositionally biased region" description="Low complexity" evidence="2">
    <location>
        <begin position="1095"/>
        <end position="1118"/>
    </location>
</feature>
<gene>
    <name evidence="5" type="ORF">SEMRO_2359_G324710.1</name>
</gene>
<feature type="compositionally biased region" description="Polar residues" evidence="2">
    <location>
        <begin position="1197"/>
        <end position="1211"/>
    </location>
</feature>
<dbReference type="Pfam" id="PF12349">
    <property type="entry name" value="Sterol-sensing"/>
    <property type="match status" value="1"/>
</dbReference>
<dbReference type="Proteomes" id="UP001153069">
    <property type="component" value="Unassembled WGS sequence"/>
</dbReference>
<comment type="caution">
    <text evidence="5">The sequence shown here is derived from an EMBL/GenBank/DDBJ whole genome shotgun (WGS) entry which is preliminary data.</text>
</comment>
<evidence type="ECO:0000259" key="4">
    <source>
        <dbReference type="PROSITE" id="PS50156"/>
    </source>
</evidence>
<feature type="transmembrane region" description="Helical" evidence="3">
    <location>
        <begin position="375"/>
        <end position="399"/>
    </location>
</feature>
<evidence type="ECO:0000256" key="2">
    <source>
        <dbReference type="SAM" id="MobiDB-lite"/>
    </source>
</evidence>
<feature type="compositionally biased region" description="Low complexity" evidence="2">
    <location>
        <begin position="1173"/>
        <end position="1182"/>
    </location>
</feature>
<protein>
    <submittedName>
        <fullName evidence="5">Pick C1-like protein 1</fullName>
    </submittedName>
</protein>
<dbReference type="InterPro" id="IPR051697">
    <property type="entry name" value="Patched_domain-protein"/>
</dbReference>
<dbReference type="PANTHER" id="PTHR10796">
    <property type="entry name" value="PATCHED-RELATED"/>
    <property type="match status" value="1"/>
</dbReference>
<feature type="compositionally biased region" description="Low complexity" evidence="2">
    <location>
        <begin position="1282"/>
        <end position="1306"/>
    </location>
</feature>
<keyword evidence="3" id="KW-1133">Transmembrane helix</keyword>
<sequence>MANVSQETEKLVLSSRGSHASARKVVCKKWSSITDVVHQAISWFVITVSLISARNPKQTIGITTVAAFTLIATGFLTNFNLQVDYEVVYAPFGSQPISHKDWIDNESGFPESPRPMTFVIHNQGENVLGREQVDLLFEALDTVRDTPGYHEICQAKIHSDEEAIQAMSAATYPGGTPAYTEFLFGYSKREGLLVDEGGNHNGARLESAKSFYLRIDIPDADGADEFEIEVLDRLMALQQKWENDPDIPLHLSYFTLLSYELEFERAINKDLILVPLVVIIMSTFTCLVFYKGDRVQSRSLLGLCSVAAVGLSLMCGYGLMFLCGVPFTSMSQILPFVVFGVGLDDTFIITGAYFRTNPQKDTVLRIEETMRAVGGSISLTTITTMSAFMLGCMSSIPAIRWVCIYAFPTMFIVFIYQITFFIGCLVLDEKRVKANRTDICFSFVVIEENSEADPEDCQDNDGSRPNQASEGCGQASEGCGQALEGCGDVEAKGLGLAERFMHWYSGKLMQPRVKALVLGTFLAYFGFCAYRTSLLSQRFRNQDFVPKDSYVSDFLDALDTYSEQVMGINVYFAGVNQSDPDVQWEMIEYMQDLIAMPAVNRTPSPFCWIIDFEARKNTPEFQLINDMSFSDQVSLALNHPVIKEAYGDDIVQDENGTIIASRCWLNPKYLDLDSVSQQIDLLNDQRAVSSAQPANKASLDNMKFFTYSNLYFIWELYSVAVNELVFTTISGIVAVSVIGFFLIEYWSATAFVLPMILMLYVDLLGTLQLAGLYINVVTYVCMVISIGLLVDFLMHIVLKFYESNGASREAKVKETLHTMGASILVGGLSTSLGVLPLAFSTSAILRTVFTAFFAMVALGLTHGLIFLPVVLSMWGPTVCIVSHTADNASANSEAVHVEFDAAIENFDDMDLTKKKADLASCAESITSDIVSISENSESAEIEMADSETCTALASDNTNPHYCDESKVDASSESNGDENNACATLNDNSHGEELGETQANHSSIPTKSNEADPATSEVDTNMSEAPGIESTNSSEETNMDLATPAPERIDVDALTVHDSMNSSFEGTVDLESPEAQHDSSDTTFHPQMMAEEDKLSGTPSTTENNTSSTAPPSQSAATGSKDEENIVNDTSSAPEDNSDISPPFQSAATSSKCEEKMNGTSFAEDSSSPPPPSHSISSSSSSSNDEENKMNDNCLAADNSSIVPSSQNTMASNKDEEFKIDETSSMALARQDSSDTIATITDPSNEENQTNCAESVAGSNTGDATAPPPTTTTTTNKDQDQMTNTAAVAASNTSDATTPPQTTATTTNNGEAQMTNTAAVAGSNTSDSTSPDQGSDNNEGKLDLASKLTESSTVDSPSQPGSNTGEDQPEMALTLSPPNDTNIASKDSVSSNNSTDDNME</sequence>
<feature type="region of interest" description="Disordered" evidence="2">
    <location>
        <begin position="1062"/>
        <end position="1081"/>
    </location>
</feature>
<evidence type="ECO:0000313" key="5">
    <source>
        <dbReference type="EMBL" id="CAB9528937.1"/>
    </source>
</evidence>
<dbReference type="InterPro" id="IPR053958">
    <property type="entry name" value="HMGCR/SNAP/NPC1-like_SSD"/>
</dbReference>
<feature type="compositionally biased region" description="Basic and acidic residues" evidence="2">
    <location>
        <begin position="1212"/>
        <end position="1221"/>
    </location>
</feature>
<dbReference type="EMBL" id="CAICTM010002357">
    <property type="protein sequence ID" value="CAB9528937.1"/>
    <property type="molecule type" value="Genomic_DNA"/>
</dbReference>
<feature type="compositionally biased region" description="Polar residues" evidence="2">
    <location>
        <begin position="996"/>
        <end position="1007"/>
    </location>
</feature>